<keyword evidence="2" id="KW-0378">Hydrolase</keyword>
<evidence type="ECO:0000313" key="7">
    <source>
        <dbReference type="Proteomes" id="UP000230161"/>
    </source>
</evidence>
<feature type="compositionally biased region" description="Gly residues" evidence="3">
    <location>
        <begin position="793"/>
        <end position="802"/>
    </location>
</feature>
<dbReference type="NCBIfam" id="TIGR01167">
    <property type="entry name" value="LPXTG_anchor"/>
    <property type="match status" value="1"/>
</dbReference>
<dbReference type="Gene3D" id="2.60.120.260">
    <property type="entry name" value="Galactose-binding domain-like"/>
    <property type="match status" value="1"/>
</dbReference>
<reference evidence="6 7" key="1">
    <citation type="submission" date="2017-11" db="EMBL/GenBank/DDBJ databases">
        <title>Genomic Encyclopedia of Archaeal and Bacterial Type Strains, Phase II (KMG-II): From Individual Species to Whole Genera.</title>
        <authorList>
            <person name="Goeker M."/>
        </authorList>
    </citation>
    <scope>NUCLEOTIDE SEQUENCE [LARGE SCALE GENOMIC DNA]</scope>
    <source>
        <strain evidence="6 7">DSM 25625</strain>
    </source>
</reference>
<dbReference type="InterPro" id="IPR000383">
    <property type="entry name" value="Xaa-Pro-like_dom"/>
</dbReference>
<dbReference type="InterPro" id="IPR008979">
    <property type="entry name" value="Galactose-bd-like_sf"/>
</dbReference>
<dbReference type="SMART" id="SM00939">
    <property type="entry name" value="PepX_C"/>
    <property type="match status" value="1"/>
</dbReference>
<dbReference type="AlphaFoldDB" id="A0A2M9C3X3"/>
<dbReference type="SUPFAM" id="SSF53474">
    <property type="entry name" value="alpha/beta-Hydrolases"/>
    <property type="match status" value="1"/>
</dbReference>
<evidence type="ECO:0000256" key="3">
    <source>
        <dbReference type="SAM" id="MobiDB-lite"/>
    </source>
</evidence>
<dbReference type="InterPro" id="IPR029058">
    <property type="entry name" value="AB_hydrolase_fold"/>
</dbReference>
<evidence type="ECO:0000256" key="1">
    <source>
        <dbReference type="ARBA" id="ARBA00004196"/>
    </source>
</evidence>
<accession>A0A2M9C3X3</accession>
<dbReference type="RefSeq" id="WP_211294401.1">
    <property type="nucleotide sequence ID" value="NZ_PGFB01000001.1"/>
</dbReference>
<protein>
    <submittedName>
        <fullName evidence="6">X-Pro dipeptidyl-peptidase</fullName>
    </submittedName>
</protein>
<keyword evidence="4" id="KW-0812">Transmembrane</keyword>
<evidence type="ECO:0000259" key="5">
    <source>
        <dbReference type="SMART" id="SM00939"/>
    </source>
</evidence>
<feature type="domain" description="Xaa-Pro dipeptidyl-peptidase C-terminal" evidence="5">
    <location>
        <begin position="339"/>
        <end position="597"/>
    </location>
</feature>
<dbReference type="Gene3D" id="2.60.40.4270">
    <property type="entry name" value="Listeria-Bacteroides repeat domain"/>
    <property type="match status" value="1"/>
</dbReference>
<keyword evidence="7" id="KW-1185">Reference proteome</keyword>
<dbReference type="EMBL" id="PGFB01000001">
    <property type="protein sequence ID" value="PJJ65189.1"/>
    <property type="molecule type" value="Genomic_DNA"/>
</dbReference>
<dbReference type="SUPFAM" id="SSF49785">
    <property type="entry name" value="Galactose-binding domain-like"/>
    <property type="match status" value="1"/>
</dbReference>
<feature type="transmembrane region" description="Helical" evidence="4">
    <location>
        <begin position="829"/>
        <end position="850"/>
    </location>
</feature>
<comment type="caution">
    <text evidence="6">The sequence shown here is derived from an EMBL/GenBank/DDBJ whole genome shotgun (WGS) entry which is preliminary data.</text>
</comment>
<feature type="compositionally biased region" description="Low complexity" evidence="3">
    <location>
        <begin position="808"/>
        <end position="822"/>
    </location>
</feature>
<evidence type="ECO:0000256" key="2">
    <source>
        <dbReference type="ARBA" id="ARBA00022801"/>
    </source>
</evidence>
<dbReference type="InterPro" id="IPR013378">
    <property type="entry name" value="InlB-like_B-rpt"/>
</dbReference>
<dbReference type="GO" id="GO:0030313">
    <property type="term" value="C:cell envelope"/>
    <property type="evidence" value="ECO:0007669"/>
    <property type="project" value="UniProtKB-SubCell"/>
</dbReference>
<dbReference type="InterPro" id="IPR013736">
    <property type="entry name" value="Xaa-Pro_dipept_C"/>
</dbReference>
<name>A0A2M9C3X3_9MICO</name>
<dbReference type="Pfam" id="PF02129">
    <property type="entry name" value="Peptidase_S15"/>
    <property type="match status" value="1"/>
</dbReference>
<keyword evidence="4" id="KW-0472">Membrane</keyword>
<dbReference type="InterPro" id="IPR042229">
    <property type="entry name" value="Listeria/Bacterioides_rpt_sf"/>
</dbReference>
<proteinExistence type="predicted"/>
<feature type="compositionally biased region" description="Acidic residues" evidence="3">
    <location>
        <begin position="776"/>
        <end position="791"/>
    </location>
</feature>
<dbReference type="GO" id="GO:0008239">
    <property type="term" value="F:dipeptidyl-peptidase activity"/>
    <property type="evidence" value="ECO:0007669"/>
    <property type="project" value="InterPro"/>
</dbReference>
<dbReference type="NCBIfam" id="TIGR00976">
    <property type="entry name" value="CocE_NonD"/>
    <property type="match status" value="1"/>
</dbReference>
<dbReference type="InterPro" id="IPR005674">
    <property type="entry name" value="CocE/Ser_esterase"/>
</dbReference>
<sequence>MLGATLAPAAAFAAPADAISVVDGKTAPVFDYADAIRERIFIPVAGVDQDLDGVTDVTALDVIRPRESDGALKVPAIIDASPYYTTLGRGNESEHIEDVDGDGINDVWPLFLDNYFVPRGYAVLLAHMDGTAASTGCPMQGGPGDIASMKVVIDWLQGRVPGFDADGNPVTATWHNGKAGMTGKSYDGTLANGVAATGVEGLTTIVPISAITEWYRYSRTGGIRHNTDYPASLSNTVTNPDRRALCAPTRETMSAIDGDETGDINQFWADRGYLKDVGKIKASVFAVHGLNDDNVRMSQLGDYWSALSERDVPRKIWLSKLGHVDPFDYRRDEWVDTLHRWFDYWLQGVQNGIMTEPQATVETDPGEYEDYASWPVPGTEPVDVFLSGTEAGAAGALELQAGGGLDSLSFTGAANPNENTLIDDPEGSQASRLVFLSEPLESDLRISGTPTVQLSAALDQPQSNLSAILVDYGTTVRTPRSPGDGVVNTEQSSCWGEASENDDACYLEVERRSAETSFWRVTRGVLDSSNRESLIDGQATPVVPGQKYGFSWPLEPYDQVFPAGHRIGVVVATNLRGFVAGTPATTLTVDTTVSKIVLPVVGGLQAAADSAGLGVPAPVTLGFDLGGHGEAIPEQTVAYGETAVEPSAPTADELFFQGWFADAEHTVAFDFTAPLTANATAYASWATAAELAASLEIEASETSVDQGDSITVAVTAFDAAGSPLGDVTDEVTLTSSVESDVIEGDTITFVHASPHLITATLGGASETLSIWVEPAPDVEEPGSGEDPDVEEPGSGGSGGSGGSDDEPGSSVSQPSSGSQGELAQTGVTLATPLTLLAALLVAAGAVFIMVRRRRTASEDPTD</sequence>
<dbReference type="Pfam" id="PF09479">
    <property type="entry name" value="Flg_new"/>
    <property type="match status" value="1"/>
</dbReference>
<evidence type="ECO:0000256" key="4">
    <source>
        <dbReference type="SAM" id="Phobius"/>
    </source>
</evidence>
<evidence type="ECO:0000313" key="6">
    <source>
        <dbReference type="EMBL" id="PJJ65189.1"/>
    </source>
</evidence>
<keyword evidence="4" id="KW-1133">Transmembrane helix</keyword>
<dbReference type="Gene3D" id="2.60.40.1080">
    <property type="match status" value="1"/>
</dbReference>
<organism evidence="6 7">
    <name type="scientific">Compostimonas suwonensis</name>
    <dbReference type="NCBI Taxonomy" id="1048394"/>
    <lineage>
        <taxon>Bacteria</taxon>
        <taxon>Bacillati</taxon>
        <taxon>Actinomycetota</taxon>
        <taxon>Actinomycetes</taxon>
        <taxon>Micrococcales</taxon>
        <taxon>Microbacteriaceae</taxon>
        <taxon>Compostimonas</taxon>
    </lineage>
</organism>
<feature type="region of interest" description="Disordered" evidence="3">
    <location>
        <begin position="775"/>
        <end position="822"/>
    </location>
</feature>
<gene>
    <name evidence="6" type="ORF">CLV54_0218</name>
</gene>
<dbReference type="Proteomes" id="UP000230161">
    <property type="component" value="Unassembled WGS sequence"/>
</dbReference>
<comment type="subcellular location">
    <subcellularLocation>
        <location evidence="1">Cell envelope</location>
    </subcellularLocation>
</comment>
<dbReference type="Pfam" id="PF08530">
    <property type="entry name" value="PepX_C"/>
    <property type="match status" value="1"/>
</dbReference>
<dbReference type="Gene3D" id="3.40.50.1820">
    <property type="entry name" value="alpha/beta hydrolase"/>
    <property type="match status" value="2"/>
</dbReference>